<feature type="compositionally biased region" description="Pro residues" evidence="1">
    <location>
        <begin position="56"/>
        <end position="70"/>
    </location>
</feature>
<gene>
    <name evidence="2" type="ORF">BO80DRAFT_500468</name>
</gene>
<protein>
    <submittedName>
        <fullName evidence="2">Uncharacterized protein</fullName>
    </submittedName>
</protein>
<accession>A0A395H5I6</accession>
<feature type="region of interest" description="Disordered" evidence="1">
    <location>
        <begin position="22"/>
        <end position="119"/>
    </location>
</feature>
<name>A0A395H5I6_9EURO</name>
<feature type="compositionally biased region" description="Low complexity" evidence="1">
    <location>
        <begin position="41"/>
        <end position="55"/>
    </location>
</feature>
<dbReference type="PANTHER" id="PTHR38887:SF1">
    <property type="entry name" value="RAS MODIFICATION PROTEIN ERF4"/>
    <property type="match status" value="1"/>
</dbReference>
<sequence length="563" mass="62270">MSQGPVGKLIHGVTSSIGLASEVHGYRKAKKAARKERELEQQQQQQPQELSVSPSQSPPRSPARSPPPYAASPEEQDGTRAEGPTVDQGVERTWQLDEAQDAIVEKTKPRKSKSGVANPDKVLAAFLQRRPPPETLPDSMYPGPRLTYPVAIPQRRPKDKSRGFVRAYAPELQNMRVDQETWLDFIETFNEAILANPWINALNLASLAAAPLPSLISTAISTAIMVATTVAIETQGRYRQNKALDRLNDEFFRPRGLYCLVMTWDPTSSSARTNLDINTTIQNTMDSQGKMSHKFQTSNGVTNGMESMQTAQLIFPDLDFLATATKDEEKGFKKKLGRGKDFIDDYNDRRAQAKFYAENPTSYLNQAGKPKFLSKYGDPTHPMHNGLSGGILGGNQQGRGFGRGGGLGGMGMDRGIGGGGLLGLVSLATQAVSDHRQRNATNRGNPHAPYGDSPRPYGEREQQCQQARGANSGYYDERGQQHYQQQYEQQHYQQQPYQQPQQQYQQTNFRAGTGAGAGGLSLSKLFSAKVLYLMVVNMPTEEEMAQAQRLTAGWNLEGQQQRY</sequence>
<dbReference type="PANTHER" id="PTHR38887">
    <property type="entry name" value="CHROMOSOME 21, WHOLE GENOME SHOTGUN SEQUENCE"/>
    <property type="match status" value="1"/>
</dbReference>
<feature type="compositionally biased region" description="Low complexity" evidence="1">
    <location>
        <begin position="481"/>
        <end position="505"/>
    </location>
</feature>
<dbReference type="Proteomes" id="UP000249402">
    <property type="component" value="Unassembled WGS sequence"/>
</dbReference>
<dbReference type="RefSeq" id="XP_025577468.1">
    <property type="nucleotide sequence ID" value="XM_025724239.1"/>
</dbReference>
<keyword evidence="3" id="KW-1185">Reference proteome</keyword>
<evidence type="ECO:0000256" key="1">
    <source>
        <dbReference type="SAM" id="MobiDB-lite"/>
    </source>
</evidence>
<dbReference type="AlphaFoldDB" id="A0A395H5I6"/>
<dbReference type="OrthoDB" id="3433125at2759"/>
<feature type="region of interest" description="Disordered" evidence="1">
    <location>
        <begin position="433"/>
        <end position="505"/>
    </location>
</feature>
<reference evidence="2 3" key="1">
    <citation type="submission" date="2018-02" db="EMBL/GenBank/DDBJ databases">
        <title>The genomes of Aspergillus section Nigri reveals drivers in fungal speciation.</title>
        <authorList>
            <consortium name="DOE Joint Genome Institute"/>
            <person name="Vesth T.C."/>
            <person name="Nybo J."/>
            <person name="Theobald S."/>
            <person name="Brandl J."/>
            <person name="Frisvad J.C."/>
            <person name="Nielsen K.F."/>
            <person name="Lyhne E.K."/>
            <person name="Kogle M.E."/>
            <person name="Kuo A."/>
            <person name="Riley R."/>
            <person name="Clum A."/>
            <person name="Nolan M."/>
            <person name="Lipzen A."/>
            <person name="Salamov A."/>
            <person name="Henrissat B."/>
            <person name="Wiebenga A."/>
            <person name="De vries R.P."/>
            <person name="Grigoriev I.V."/>
            <person name="Mortensen U.H."/>
            <person name="Andersen M.R."/>
            <person name="Baker S.E."/>
        </authorList>
    </citation>
    <scope>NUCLEOTIDE SEQUENCE [LARGE SCALE GENOMIC DNA]</scope>
    <source>
        <strain evidence="2 3">CBS 121593</strain>
    </source>
</reference>
<dbReference type="VEuPathDB" id="FungiDB:BO80DRAFT_500468"/>
<evidence type="ECO:0000313" key="3">
    <source>
        <dbReference type="Proteomes" id="UP000249402"/>
    </source>
</evidence>
<organism evidence="2 3">
    <name type="scientific">Aspergillus ibericus CBS 121593</name>
    <dbReference type="NCBI Taxonomy" id="1448316"/>
    <lineage>
        <taxon>Eukaryota</taxon>
        <taxon>Fungi</taxon>
        <taxon>Dikarya</taxon>
        <taxon>Ascomycota</taxon>
        <taxon>Pezizomycotina</taxon>
        <taxon>Eurotiomycetes</taxon>
        <taxon>Eurotiomycetidae</taxon>
        <taxon>Eurotiales</taxon>
        <taxon>Aspergillaceae</taxon>
        <taxon>Aspergillus</taxon>
        <taxon>Aspergillus subgen. Circumdati</taxon>
    </lineage>
</organism>
<evidence type="ECO:0000313" key="2">
    <source>
        <dbReference type="EMBL" id="RAL03141.1"/>
    </source>
</evidence>
<dbReference type="GeneID" id="37229104"/>
<dbReference type="EMBL" id="KZ824428">
    <property type="protein sequence ID" value="RAL03141.1"/>
    <property type="molecule type" value="Genomic_DNA"/>
</dbReference>
<proteinExistence type="predicted"/>
<dbReference type="STRING" id="1448316.A0A395H5I6"/>
<dbReference type="InterPro" id="IPR053221">
    <property type="entry name" value="Burnettramic_acid_biosynth"/>
</dbReference>